<dbReference type="Gene3D" id="1.10.10.10">
    <property type="entry name" value="Winged helix-like DNA-binding domain superfamily/Winged helix DNA-binding domain"/>
    <property type="match status" value="1"/>
</dbReference>
<dbReference type="SUPFAM" id="SSF88946">
    <property type="entry name" value="Sigma2 domain of RNA polymerase sigma factors"/>
    <property type="match status" value="1"/>
</dbReference>
<dbReference type="EMBL" id="PSRQ01000057">
    <property type="protein sequence ID" value="PWU22755.1"/>
    <property type="molecule type" value="Genomic_DNA"/>
</dbReference>
<dbReference type="Pfam" id="PF04545">
    <property type="entry name" value="Sigma70_r4"/>
    <property type="match status" value="1"/>
</dbReference>
<dbReference type="InterPro" id="IPR007630">
    <property type="entry name" value="RNA_pol_sigma70_r4"/>
</dbReference>
<dbReference type="NCBIfam" id="TIGR02937">
    <property type="entry name" value="sigma70-ECF"/>
    <property type="match status" value="1"/>
</dbReference>
<organism evidence="8 9">
    <name type="scientific">Candidatus Cerribacteria bacterium 'Amazon FNV 2010 28 9'</name>
    <dbReference type="NCBI Taxonomy" id="2081795"/>
    <lineage>
        <taxon>Bacteria</taxon>
        <taxon>Candidatus Cerribacteria</taxon>
    </lineage>
</organism>
<dbReference type="PANTHER" id="PTHR43133:SF8">
    <property type="entry name" value="RNA POLYMERASE SIGMA FACTOR HI_1459-RELATED"/>
    <property type="match status" value="1"/>
</dbReference>
<dbReference type="Gene3D" id="1.10.1740.10">
    <property type="match status" value="1"/>
</dbReference>
<feature type="domain" description="RNA polymerase sigma-70 region 2" evidence="6">
    <location>
        <begin position="35"/>
        <end position="100"/>
    </location>
</feature>
<dbReference type="PANTHER" id="PTHR43133">
    <property type="entry name" value="RNA POLYMERASE ECF-TYPE SIGMA FACTO"/>
    <property type="match status" value="1"/>
</dbReference>
<accession>A0A317JRL3</accession>
<evidence type="ECO:0000256" key="3">
    <source>
        <dbReference type="ARBA" id="ARBA00023082"/>
    </source>
</evidence>
<sequence length="191" mass="22041">MYTPSRIIKRMFASPTDEQLAHRAATGNQDAISLLFERYSEAIYRFCFFQLRDSELASDLTQDTFIEMVHSLKTFSHTGSFKNWLYMIAKRQILHAIREKYECPKAEFGDWLPDESNANWIDEKEQQKLREETVATLLSTVSPIEAQILQLLYCDGYTSKEAATVTGKTPESVRVIAHRAIGKLRKKESHD</sequence>
<keyword evidence="3" id="KW-0731">Sigma factor</keyword>
<evidence type="ECO:0000256" key="4">
    <source>
        <dbReference type="ARBA" id="ARBA00023125"/>
    </source>
</evidence>
<evidence type="ECO:0000313" key="9">
    <source>
        <dbReference type="Proteomes" id="UP000246104"/>
    </source>
</evidence>
<comment type="caution">
    <text evidence="8">The sequence shown here is derived from an EMBL/GenBank/DDBJ whole genome shotgun (WGS) entry which is preliminary data.</text>
</comment>
<gene>
    <name evidence="8" type="ORF">C5B42_05180</name>
</gene>
<dbReference type="InterPro" id="IPR007627">
    <property type="entry name" value="RNA_pol_sigma70_r2"/>
</dbReference>
<dbReference type="InterPro" id="IPR014284">
    <property type="entry name" value="RNA_pol_sigma-70_dom"/>
</dbReference>
<dbReference type="GO" id="GO:0006352">
    <property type="term" value="P:DNA-templated transcription initiation"/>
    <property type="evidence" value="ECO:0007669"/>
    <property type="project" value="InterPro"/>
</dbReference>
<proteinExistence type="inferred from homology"/>
<dbReference type="InterPro" id="IPR036388">
    <property type="entry name" value="WH-like_DNA-bd_sf"/>
</dbReference>
<feature type="domain" description="RNA polymerase sigma-70 region 4" evidence="7">
    <location>
        <begin position="137"/>
        <end position="186"/>
    </location>
</feature>
<evidence type="ECO:0000259" key="7">
    <source>
        <dbReference type="Pfam" id="PF04545"/>
    </source>
</evidence>
<keyword evidence="4" id="KW-0238">DNA-binding</keyword>
<evidence type="ECO:0000256" key="2">
    <source>
        <dbReference type="ARBA" id="ARBA00023015"/>
    </source>
</evidence>
<dbReference type="SUPFAM" id="SSF88659">
    <property type="entry name" value="Sigma3 and sigma4 domains of RNA polymerase sigma factors"/>
    <property type="match status" value="1"/>
</dbReference>
<evidence type="ECO:0000313" key="8">
    <source>
        <dbReference type="EMBL" id="PWU22755.1"/>
    </source>
</evidence>
<name>A0A317JRL3_9BACT</name>
<protein>
    <recommendedName>
        <fullName evidence="10">RNA polymerase subunit sigma-24</fullName>
    </recommendedName>
</protein>
<keyword evidence="5" id="KW-0804">Transcription</keyword>
<dbReference type="GO" id="GO:0003677">
    <property type="term" value="F:DNA binding"/>
    <property type="evidence" value="ECO:0007669"/>
    <property type="project" value="UniProtKB-KW"/>
</dbReference>
<comment type="similarity">
    <text evidence="1">Belongs to the sigma-70 factor family. ECF subfamily.</text>
</comment>
<evidence type="ECO:0000256" key="1">
    <source>
        <dbReference type="ARBA" id="ARBA00010641"/>
    </source>
</evidence>
<dbReference type="Proteomes" id="UP000246104">
    <property type="component" value="Unassembled WGS sequence"/>
</dbReference>
<dbReference type="InterPro" id="IPR039425">
    <property type="entry name" value="RNA_pol_sigma-70-like"/>
</dbReference>
<dbReference type="Pfam" id="PF04542">
    <property type="entry name" value="Sigma70_r2"/>
    <property type="match status" value="1"/>
</dbReference>
<dbReference type="InterPro" id="IPR013324">
    <property type="entry name" value="RNA_pol_sigma_r3/r4-like"/>
</dbReference>
<keyword evidence="2" id="KW-0805">Transcription regulation</keyword>
<evidence type="ECO:0008006" key="10">
    <source>
        <dbReference type="Google" id="ProtNLM"/>
    </source>
</evidence>
<dbReference type="GO" id="GO:0016987">
    <property type="term" value="F:sigma factor activity"/>
    <property type="evidence" value="ECO:0007669"/>
    <property type="project" value="UniProtKB-KW"/>
</dbReference>
<reference evidence="8 9" key="1">
    <citation type="submission" date="2018-02" db="EMBL/GenBank/DDBJ databases">
        <title>Genomic Reconstructions from Amazon Rainforest and Pasture Soil Reveal Novel Insights into the Physiology of Candidate Phyla in Tropical Sites.</title>
        <authorList>
            <person name="Kroeger M.E."/>
            <person name="Delmont T."/>
            <person name="Eren A.M."/>
            <person name="Guo J."/>
            <person name="Meyer K.M."/>
            <person name="Khan K."/>
            <person name="Rodrigues J.L.M."/>
            <person name="Bohannan B.J.M."/>
            <person name="Tringe S."/>
            <person name="Borges C.D."/>
            <person name="Tiedje J."/>
            <person name="Tsai S.M."/>
            <person name="Nusslein K."/>
        </authorList>
    </citation>
    <scope>NUCLEOTIDE SEQUENCE [LARGE SCALE GENOMIC DNA]</scope>
    <source>
        <strain evidence="8">Amazon FNV 2010 28 9</strain>
    </source>
</reference>
<dbReference type="AlphaFoldDB" id="A0A317JRL3"/>
<evidence type="ECO:0000256" key="5">
    <source>
        <dbReference type="ARBA" id="ARBA00023163"/>
    </source>
</evidence>
<dbReference type="InterPro" id="IPR013325">
    <property type="entry name" value="RNA_pol_sigma_r2"/>
</dbReference>
<evidence type="ECO:0000259" key="6">
    <source>
        <dbReference type="Pfam" id="PF04542"/>
    </source>
</evidence>